<comment type="caution">
    <text evidence="1">The sequence shown here is derived from an EMBL/GenBank/DDBJ whole genome shotgun (WGS) entry which is preliminary data.</text>
</comment>
<dbReference type="InParanoid" id="A0A1V9X071"/>
<organism evidence="1 2">
    <name type="scientific">Tropilaelaps mercedesae</name>
    <dbReference type="NCBI Taxonomy" id="418985"/>
    <lineage>
        <taxon>Eukaryota</taxon>
        <taxon>Metazoa</taxon>
        <taxon>Ecdysozoa</taxon>
        <taxon>Arthropoda</taxon>
        <taxon>Chelicerata</taxon>
        <taxon>Arachnida</taxon>
        <taxon>Acari</taxon>
        <taxon>Parasitiformes</taxon>
        <taxon>Mesostigmata</taxon>
        <taxon>Gamasina</taxon>
        <taxon>Dermanyssoidea</taxon>
        <taxon>Laelapidae</taxon>
        <taxon>Tropilaelaps</taxon>
    </lineage>
</organism>
<keyword evidence="2" id="KW-1185">Reference proteome</keyword>
<dbReference type="EMBL" id="MNPL01030584">
    <property type="protein sequence ID" value="OQR66929.1"/>
    <property type="molecule type" value="Genomic_DNA"/>
</dbReference>
<protein>
    <submittedName>
        <fullName evidence="1">Uncharacterized protein</fullName>
    </submittedName>
</protein>
<accession>A0A1V9X071</accession>
<name>A0A1V9X071_9ACAR</name>
<reference evidence="1 2" key="1">
    <citation type="journal article" date="2017" name="Gigascience">
        <title>Draft genome of the honey bee ectoparasitic mite, Tropilaelaps mercedesae, is shaped by the parasitic life history.</title>
        <authorList>
            <person name="Dong X."/>
            <person name="Armstrong S.D."/>
            <person name="Xia D."/>
            <person name="Makepeace B.L."/>
            <person name="Darby A.C."/>
            <person name="Kadowaki T."/>
        </authorList>
    </citation>
    <scope>NUCLEOTIDE SEQUENCE [LARGE SCALE GENOMIC DNA]</scope>
    <source>
        <strain evidence="1">Wuxi-XJTLU</strain>
    </source>
</reference>
<gene>
    <name evidence="1" type="ORF">BIW11_04884</name>
</gene>
<evidence type="ECO:0000313" key="1">
    <source>
        <dbReference type="EMBL" id="OQR66929.1"/>
    </source>
</evidence>
<sequence length="302" mass="33238">MCTMISTINKTRFIVCVAPRTATSTVLPPDNSGRFQLREQLFYDKRDERHGDGGVGGFPLMARSLHASVKRGRDFSGTSPFRVPITANGPGVRRPTNLPTCAMKFHQALSTTVLFSWSCRERCERPVAVFPCRPTKPQSPPGKRTTAFRTSIGCIGPKEKPLVRPFDNVAAVYRFVIVSLRRAPPDYRVALTGCEVSCKSMTVQQEELVPGHFSRLISHGMASCFSADAAGEQGSHGLCEPATQLSNSPTSSPPRWLTGTTFYVTYSLVVCRDLAVERFDSPNMAAHVAYDQNGIHLTEILR</sequence>
<evidence type="ECO:0000313" key="2">
    <source>
        <dbReference type="Proteomes" id="UP000192247"/>
    </source>
</evidence>
<dbReference type="Proteomes" id="UP000192247">
    <property type="component" value="Unassembled WGS sequence"/>
</dbReference>
<dbReference type="AlphaFoldDB" id="A0A1V9X071"/>
<proteinExistence type="predicted"/>